<evidence type="ECO:0000256" key="5">
    <source>
        <dbReference type="PIRNR" id="PIRNR005673"/>
    </source>
</evidence>
<comment type="caution">
    <text evidence="7">The sequence shown here is derived from an EMBL/GenBank/DDBJ whole genome shotgun (WGS) entry which is preliminary data.</text>
</comment>
<dbReference type="EMBL" id="CAJZBQ010000027">
    <property type="protein sequence ID" value="CAG9320916.1"/>
    <property type="molecule type" value="Genomic_DNA"/>
</dbReference>
<dbReference type="InterPro" id="IPR002652">
    <property type="entry name" value="Importin-a_IBB"/>
</dbReference>
<gene>
    <name evidence="7" type="ORF">BSTOLATCC_MIC27492</name>
</gene>
<dbReference type="PROSITE" id="PS51214">
    <property type="entry name" value="IBB"/>
    <property type="match status" value="1"/>
</dbReference>
<keyword evidence="8" id="KW-1185">Reference proteome</keyword>
<dbReference type="AlphaFoldDB" id="A0AAU9J3U3"/>
<organism evidence="7 8">
    <name type="scientific">Blepharisma stoltei</name>
    <dbReference type="NCBI Taxonomy" id="1481888"/>
    <lineage>
        <taxon>Eukaryota</taxon>
        <taxon>Sar</taxon>
        <taxon>Alveolata</taxon>
        <taxon>Ciliophora</taxon>
        <taxon>Postciliodesmatophora</taxon>
        <taxon>Heterotrichea</taxon>
        <taxon>Heterotrichida</taxon>
        <taxon>Blepharismidae</taxon>
        <taxon>Blepharisma</taxon>
    </lineage>
</organism>
<dbReference type="GO" id="GO:0005737">
    <property type="term" value="C:cytoplasm"/>
    <property type="evidence" value="ECO:0007669"/>
    <property type="project" value="InterPro"/>
</dbReference>
<comment type="similarity">
    <text evidence="1 5">Belongs to the importin alpha family.</text>
</comment>
<protein>
    <recommendedName>
        <fullName evidence="5">Importin subunit alpha</fullName>
    </recommendedName>
</protein>
<dbReference type="PANTHER" id="PTHR23316">
    <property type="entry name" value="IMPORTIN ALPHA"/>
    <property type="match status" value="1"/>
</dbReference>
<evidence type="ECO:0000256" key="4">
    <source>
        <dbReference type="ARBA" id="ARBA00022927"/>
    </source>
</evidence>
<dbReference type="InterPro" id="IPR000225">
    <property type="entry name" value="Armadillo"/>
</dbReference>
<evidence type="ECO:0000259" key="6">
    <source>
        <dbReference type="PROSITE" id="PS51214"/>
    </source>
</evidence>
<keyword evidence="2 5" id="KW-0813">Transport</keyword>
<sequence>MMLVQDYRFKHRNDKFLQGFNEEEMKIKHENFNVELRRNKRVEKMMKKRKIISENAADKEQENLYRSVSQDLQSYSAGLSDRNLSDFDKLSRLTEIIHSDPPMNVLAAALTAIRIMISVDSPPDMGILIHLDFPLKCISLLDYSNGAAVVSEAAWTICNMVSGKHEYAEVLVNLSVIQRLIRIISPDYPLVCEHAVWAISNLCGDCIEFAEEVLENGYLEKIMKIKHIWTSQNMELASLINWSIHNISLRAKDLNPIGIINVIEIVKELIVIDNLQIFHSCLCVLSNIANLDNEKIQLIVDNEFHIYGFEGLKSNQNCIIYDSLKFLGIICSGNHDQTQVIIDLGILDIIETLIDNECNQIDDEIYFTLANIAAGNSSQLELLQNHRIFKRAIKGLAHNSPKSRKEASFLFSNFCKQAKNFNKLELVELNIFSSLSQALDFNDPDITNNCLDIIYRIFTAWNAEKYYINYDIKDLFISAGCLAKLEALTNHMNENISAMSLHIIKEIFENNEPEIVFEGDSVFDDVIN</sequence>
<keyword evidence="4 5" id="KW-0653">Protein transport</keyword>
<dbReference type="GO" id="GO:0006606">
    <property type="term" value="P:protein import into nucleus"/>
    <property type="evidence" value="ECO:0007669"/>
    <property type="project" value="InterPro"/>
</dbReference>
<proteinExistence type="inferred from homology"/>
<dbReference type="Gene3D" id="1.25.10.10">
    <property type="entry name" value="Leucine-rich Repeat Variant"/>
    <property type="match status" value="1"/>
</dbReference>
<keyword evidence="3" id="KW-0677">Repeat</keyword>
<dbReference type="GO" id="GO:0061608">
    <property type="term" value="F:nuclear import signal receptor activity"/>
    <property type="evidence" value="ECO:0007669"/>
    <property type="project" value="InterPro"/>
</dbReference>
<dbReference type="InterPro" id="IPR016024">
    <property type="entry name" value="ARM-type_fold"/>
</dbReference>
<evidence type="ECO:0000313" key="7">
    <source>
        <dbReference type="EMBL" id="CAG9320916.1"/>
    </source>
</evidence>
<evidence type="ECO:0000313" key="8">
    <source>
        <dbReference type="Proteomes" id="UP001162131"/>
    </source>
</evidence>
<accession>A0AAU9J3U3</accession>
<name>A0AAU9J3U3_9CILI</name>
<dbReference type="SUPFAM" id="SSF48371">
    <property type="entry name" value="ARM repeat"/>
    <property type="match status" value="1"/>
</dbReference>
<dbReference type="Pfam" id="PF01749">
    <property type="entry name" value="IBB"/>
    <property type="match status" value="1"/>
</dbReference>
<dbReference type="InterPro" id="IPR024931">
    <property type="entry name" value="Importin_alpha"/>
</dbReference>
<dbReference type="SMART" id="SM00185">
    <property type="entry name" value="ARM"/>
    <property type="match status" value="5"/>
</dbReference>
<dbReference type="Pfam" id="PF00514">
    <property type="entry name" value="Arm"/>
    <property type="match status" value="1"/>
</dbReference>
<evidence type="ECO:0000256" key="2">
    <source>
        <dbReference type="ARBA" id="ARBA00022448"/>
    </source>
</evidence>
<reference evidence="7" key="1">
    <citation type="submission" date="2021-09" db="EMBL/GenBank/DDBJ databases">
        <authorList>
            <consortium name="AG Swart"/>
            <person name="Singh M."/>
            <person name="Singh A."/>
            <person name="Seah K."/>
            <person name="Emmerich C."/>
        </authorList>
    </citation>
    <scope>NUCLEOTIDE SEQUENCE</scope>
    <source>
        <strain evidence="7">ATCC30299</strain>
    </source>
</reference>
<evidence type="ECO:0000256" key="3">
    <source>
        <dbReference type="ARBA" id="ARBA00022737"/>
    </source>
</evidence>
<evidence type="ECO:0000256" key="1">
    <source>
        <dbReference type="ARBA" id="ARBA00010394"/>
    </source>
</evidence>
<dbReference type="PIRSF" id="PIRSF005673">
    <property type="entry name" value="Importin_alpha"/>
    <property type="match status" value="1"/>
</dbReference>
<feature type="domain" description="IBB" evidence="6">
    <location>
        <begin position="1"/>
        <end position="58"/>
    </location>
</feature>
<dbReference type="Proteomes" id="UP001162131">
    <property type="component" value="Unassembled WGS sequence"/>
</dbReference>
<dbReference type="InterPro" id="IPR011989">
    <property type="entry name" value="ARM-like"/>
</dbReference>